<reference evidence="1" key="1">
    <citation type="submission" date="2011-11" db="EMBL/GenBank/DDBJ databases">
        <title>The Genome Sequence of Fusarium oxysporum PHW808.</title>
        <authorList>
            <consortium name="The Broad Institute Genome Sequencing Platform"/>
            <person name="Ma L.-J."/>
            <person name="Gale L.R."/>
            <person name="Schwartz D.C."/>
            <person name="Zhou S."/>
            <person name="Corby-Kistler H."/>
            <person name="Young S.K."/>
            <person name="Zeng Q."/>
            <person name="Gargeya S."/>
            <person name="Fitzgerald M."/>
            <person name="Haas B."/>
            <person name="Abouelleil A."/>
            <person name="Alvarado L."/>
            <person name="Arachchi H.M."/>
            <person name="Berlin A."/>
            <person name="Brown A."/>
            <person name="Chapman S.B."/>
            <person name="Chen Z."/>
            <person name="Dunbar C."/>
            <person name="Freedman E."/>
            <person name="Gearin G."/>
            <person name="Goldberg J."/>
            <person name="Griggs A."/>
            <person name="Gujja S."/>
            <person name="Heiman D."/>
            <person name="Howarth C."/>
            <person name="Larson L."/>
            <person name="Lui A."/>
            <person name="MacDonald P.J.P."/>
            <person name="Montmayeur A."/>
            <person name="Murphy C."/>
            <person name="Neiman D."/>
            <person name="Pearson M."/>
            <person name="Priest M."/>
            <person name="Roberts A."/>
            <person name="Saif S."/>
            <person name="Shea T."/>
            <person name="Shenoy N."/>
            <person name="Sisk P."/>
            <person name="Stolte C."/>
            <person name="Sykes S."/>
            <person name="Wortman J."/>
            <person name="Nusbaum C."/>
            <person name="Birren B."/>
        </authorList>
    </citation>
    <scope>NUCLEOTIDE SEQUENCE [LARGE SCALE GENOMIC DNA]</scope>
    <source>
        <strain evidence="1">54008</strain>
    </source>
</reference>
<dbReference type="EMBL" id="KK034899">
    <property type="protein sequence ID" value="EXL63674.1"/>
    <property type="molecule type" value="Genomic_DNA"/>
</dbReference>
<reference evidence="1" key="2">
    <citation type="submission" date="2014-03" db="EMBL/GenBank/DDBJ databases">
        <title>The Genome Annotation of Fusarium oxysporum PHW808.</title>
        <authorList>
            <consortium name="The Broad Institute Genomics Platform"/>
            <person name="Ma L.-J."/>
            <person name="Corby-Kistler H."/>
            <person name="Broz K."/>
            <person name="Gale L.R."/>
            <person name="Jonkers W."/>
            <person name="O'Donnell K."/>
            <person name="Ploetz R."/>
            <person name="Steinberg C."/>
            <person name="Schwartz D.C."/>
            <person name="VanEtten H."/>
            <person name="Zhou S."/>
            <person name="Young S.K."/>
            <person name="Zeng Q."/>
            <person name="Gargeya S."/>
            <person name="Fitzgerald M."/>
            <person name="Abouelleil A."/>
            <person name="Alvarado L."/>
            <person name="Chapman S.B."/>
            <person name="Gainer-Dewar J."/>
            <person name="Goldberg J."/>
            <person name="Griggs A."/>
            <person name="Gujja S."/>
            <person name="Hansen M."/>
            <person name="Howarth C."/>
            <person name="Imamovic A."/>
            <person name="Ireland A."/>
            <person name="Larimer J."/>
            <person name="McCowan C."/>
            <person name="Murphy C."/>
            <person name="Pearson M."/>
            <person name="Poon T.W."/>
            <person name="Priest M."/>
            <person name="Roberts A."/>
            <person name="Saif S."/>
            <person name="Shea T."/>
            <person name="Sykes S."/>
            <person name="Wortman J."/>
            <person name="Nusbaum C."/>
            <person name="Birren B."/>
        </authorList>
    </citation>
    <scope>NUCLEOTIDE SEQUENCE</scope>
    <source>
        <strain evidence="1">54008</strain>
    </source>
</reference>
<evidence type="ECO:0000313" key="1">
    <source>
        <dbReference type="EMBL" id="EXL63674.1"/>
    </source>
</evidence>
<dbReference type="Proteomes" id="UP000030676">
    <property type="component" value="Unassembled WGS sequence"/>
</dbReference>
<gene>
    <name evidence="1" type="ORF">FOPG_20053</name>
</gene>
<organism evidence="1">
    <name type="scientific">Fusarium oxysporum f. sp. conglutinans race 2 54008</name>
    <dbReference type="NCBI Taxonomy" id="1089457"/>
    <lineage>
        <taxon>Eukaryota</taxon>
        <taxon>Fungi</taxon>
        <taxon>Dikarya</taxon>
        <taxon>Ascomycota</taxon>
        <taxon>Pezizomycotina</taxon>
        <taxon>Sordariomycetes</taxon>
        <taxon>Hypocreomycetidae</taxon>
        <taxon>Hypocreales</taxon>
        <taxon>Nectriaceae</taxon>
        <taxon>Fusarium</taxon>
        <taxon>Fusarium oxysporum species complex</taxon>
    </lineage>
</organism>
<dbReference type="AlphaFoldDB" id="X0HR22"/>
<dbReference type="HOGENOM" id="CLU_2979181_0_0_1"/>
<name>X0HR22_FUSOX</name>
<proteinExistence type="predicted"/>
<protein>
    <submittedName>
        <fullName evidence="1">Uncharacterized protein</fullName>
    </submittedName>
</protein>
<accession>X0HR22</accession>
<sequence>MPTHKILLSFLRKYMMTRFIMIVRKALSLLRGLCHSTGYAGLFRQRQTFFHSWLMLSR</sequence>